<dbReference type="OrthoDB" id="10477121at2759"/>
<protein>
    <submittedName>
        <fullName evidence="3">Uncharacterized protein</fullName>
    </submittedName>
</protein>
<feature type="compositionally biased region" description="Pro residues" evidence="2">
    <location>
        <begin position="1"/>
        <end position="23"/>
    </location>
</feature>
<sequence length="296" mass="33714">MAPPPPSRTPPTPPASRTPPTSPPARTSLPPQGISASNNATALGANRYIEATLELEDEHGFSHPYSTSRCRCHDQSGFFLLEDLPRVRSGLFMFIARGDFQCSFKLENIAFKMGEIELEPDRQTLSAAEENMIFQSCYKETTQIKSSRVHGHGYLAKYRTHRELMKENLEVHARAEAVAKEKRIAYEVEVEKLKDQLAHEAAEREREKEENRRQMQEDLENAKIALKKEMKQEFLNMLAQHKAGTMNQSIPQNNDNIQIAPTTQEDDETGQHANDENKDALQQVKQIEQFNLCRHS</sequence>
<feature type="compositionally biased region" description="Basic and acidic residues" evidence="2">
    <location>
        <begin position="269"/>
        <end position="279"/>
    </location>
</feature>
<proteinExistence type="predicted"/>
<dbReference type="AlphaFoldDB" id="A0A811PH32"/>
<reference evidence="3" key="1">
    <citation type="submission" date="2020-10" db="EMBL/GenBank/DDBJ databases">
        <authorList>
            <person name="Han B."/>
            <person name="Lu T."/>
            <person name="Zhao Q."/>
            <person name="Huang X."/>
            <person name="Zhao Y."/>
        </authorList>
    </citation>
    <scope>NUCLEOTIDE SEQUENCE</scope>
</reference>
<feature type="region of interest" description="Disordered" evidence="2">
    <location>
        <begin position="1"/>
        <end position="37"/>
    </location>
</feature>
<dbReference type="EMBL" id="CAJGYO010000007">
    <property type="protein sequence ID" value="CAD6244784.1"/>
    <property type="molecule type" value="Genomic_DNA"/>
</dbReference>
<evidence type="ECO:0000313" key="3">
    <source>
        <dbReference type="EMBL" id="CAD6244784.1"/>
    </source>
</evidence>
<evidence type="ECO:0000256" key="2">
    <source>
        <dbReference type="SAM" id="MobiDB-lite"/>
    </source>
</evidence>
<evidence type="ECO:0000313" key="4">
    <source>
        <dbReference type="Proteomes" id="UP000604825"/>
    </source>
</evidence>
<dbReference type="Proteomes" id="UP000604825">
    <property type="component" value="Unassembled WGS sequence"/>
</dbReference>
<accession>A0A811PH32</accession>
<feature type="coiled-coil region" evidence="1">
    <location>
        <begin position="176"/>
        <end position="232"/>
    </location>
</feature>
<name>A0A811PH32_9POAL</name>
<organism evidence="3 4">
    <name type="scientific">Miscanthus lutarioriparius</name>
    <dbReference type="NCBI Taxonomy" id="422564"/>
    <lineage>
        <taxon>Eukaryota</taxon>
        <taxon>Viridiplantae</taxon>
        <taxon>Streptophyta</taxon>
        <taxon>Embryophyta</taxon>
        <taxon>Tracheophyta</taxon>
        <taxon>Spermatophyta</taxon>
        <taxon>Magnoliopsida</taxon>
        <taxon>Liliopsida</taxon>
        <taxon>Poales</taxon>
        <taxon>Poaceae</taxon>
        <taxon>PACMAD clade</taxon>
        <taxon>Panicoideae</taxon>
        <taxon>Andropogonodae</taxon>
        <taxon>Andropogoneae</taxon>
        <taxon>Saccharinae</taxon>
        <taxon>Miscanthus</taxon>
    </lineage>
</organism>
<gene>
    <name evidence="3" type="ORF">NCGR_LOCUS29337</name>
</gene>
<comment type="caution">
    <text evidence="3">The sequence shown here is derived from an EMBL/GenBank/DDBJ whole genome shotgun (WGS) entry which is preliminary data.</text>
</comment>
<keyword evidence="1" id="KW-0175">Coiled coil</keyword>
<evidence type="ECO:0000256" key="1">
    <source>
        <dbReference type="SAM" id="Coils"/>
    </source>
</evidence>
<keyword evidence="4" id="KW-1185">Reference proteome</keyword>
<feature type="region of interest" description="Disordered" evidence="2">
    <location>
        <begin position="261"/>
        <end position="281"/>
    </location>
</feature>